<dbReference type="STRING" id="1220589.CD32_09815"/>
<organism evidence="2 3">
    <name type="scientific">Lysinibacillus odysseyi 34hs-1 = NBRC 100172</name>
    <dbReference type="NCBI Taxonomy" id="1220589"/>
    <lineage>
        <taxon>Bacteria</taxon>
        <taxon>Bacillati</taxon>
        <taxon>Bacillota</taxon>
        <taxon>Bacilli</taxon>
        <taxon>Bacillales</taxon>
        <taxon>Bacillaceae</taxon>
        <taxon>Lysinibacillus</taxon>
    </lineage>
</organism>
<evidence type="ECO:0000313" key="2">
    <source>
        <dbReference type="EMBL" id="KGR85501.1"/>
    </source>
</evidence>
<keyword evidence="1" id="KW-0472">Membrane</keyword>
<gene>
    <name evidence="2" type="ORF">CD32_09815</name>
</gene>
<proteinExistence type="predicted"/>
<name>A0A0A3IL54_9BACI</name>
<keyword evidence="3" id="KW-1185">Reference proteome</keyword>
<keyword evidence="1" id="KW-1133">Transmembrane helix</keyword>
<protein>
    <submittedName>
        <fullName evidence="2">Uncharacterized protein</fullName>
    </submittedName>
</protein>
<dbReference type="EMBL" id="JPVP01000054">
    <property type="protein sequence ID" value="KGR85501.1"/>
    <property type="molecule type" value="Genomic_DNA"/>
</dbReference>
<accession>A0A0A3IL54</accession>
<evidence type="ECO:0000256" key="1">
    <source>
        <dbReference type="SAM" id="Phobius"/>
    </source>
</evidence>
<dbReference type="RefSeq" id="WP_036153970.1">
    <property type="nucleotide sequence ID" value="NZ_AVCX01000007.1"/>
</dbReference>
<keyword evidence="1" id="KW-0812">Transmembrane</keyword>
<dbReference type="Proteomes" id="UP000030437">
    <property type="component" value="Unassembled WGS sequence"/>
</dbReference>
<sequence>MKSKRIAITSVAIFIIGFLVYALFGQEYLYARSFASELYEYPLPDKTKVTERNFDYGVLFGGGPSGSGGYPTVASYIEIESELSEKELYDYYNKGNVFSAPGEDAKRVGFEIYFAGHYHKQIEEGKVWFEGDIQPGELGSQKNDGKPIKAIVQIRAEFSYPFFIDFF</sequence>
<reference evidence="2 3" key="1">
    <citation type="submission" date="2014-02" db="EMBL/GenBank/DDBJ databases">
        <title>Draft genome sequence of Lysinibacillus odysseyi NBRC 100172.</title>
        <authorList>
            <person name="Zhang F."/>
            <person name="Wang G."/>
            <person name="Zhang L."/>
        </authorList>
    </citation>
    <scope>NUCLEOTIDE SEQUENCE [LARGE SCALE GENOMIC DNA]</scope>
    <source>
        <strain evidence="2 3">NBRC 100172</strain>
    </source>
</reference>
<dbReference type="OrthoDB" id="2679448at2"/>
<dbReference type="AlphaFoldDB" id="A0A0A3IL54"/>
<feature type="transmembrane region" description="Helical" evidence="1">
    <location>
        <begin position="6"/>
        <end position="24"/>
    </location>
</feature>
<comment type="caution">
    <text evidence="2">The sequence shown here is derived from an EMBL/GenBank/DDBJ whole genome shotgun (WGS) entry which is preliminary data.</text>
</comment>
<evidence type="ECO:0000313" key="3">
    <source>
        <dbReference type="Proteomes" id="UP000030437"/>
    </source>
</evidence>